<evidence type="ECO:0000313" key="3">
    <source>
        <dbReference type="Proteomes" id="UP001066276"/>
    </source>
</evidence>
<organism evidence="2 3">
    <name type="scientific">Pleurodeles waltl</name>
    <name type="common">Iberian ribbed newt</name>
    <dbReference type="NCBI Taxonomy" id="8319"/>
    <lineage>
        <taxon>Eukaryota</taxon>
        <taxon>Metazoa</taxon>
        <taxon>Chordata</taxon>
        <taxon>Craniata</taxon>
        <taxon>Vertebrata</taxon>
        <taxon>Euteleostomi</taxon>
        <taxon>Amphibia</taxon>
        <taxon>Batrachia</taxon>
        <taxon>Caudata</taxon>
        <taxon>Salamandroidea</taxon>
        <taxon>Salamandridae</taxon>
        <taxon>Pleurodelinae</taxon>
        <taxon>Pleurodeles</taxon>
    </lineage>
</organism>
<feature type="region of interest" description="Disordered" evidence="1">
    <location>
        <begin position="153"/>
        <end position="175"/>
    </location>
</feature>
<name>A0AAV7R591_PLEWA</name>
<reference evidence="2" key="1">
    <citation type="journal article" date="2022" name="bioRxiv">
        <title>Sequencing and chromosome-scale assembly of the giantPleurodeles waltlgenome.</title>
        <authorList>
            <person name="Brown T."/>
            <person name="Elewa A."/>
            <person name="Iarovenko S."/>
            <person name="Subramanian E."/>
            <person name="Araus A.J."/>
            <person name="Petzold A."/>
            <person name="Susuki M."/>
            <person name="Suzuki K.-i.T."/>
            <person name="Hayashi T."/>
            <person name="Toyoda A."/>
            <person name="Oliveira C."/>
            <person name="Osipova E."/>
            <person name="Leigh N.D."/>
            <person name="Simon A."/>
            <person name="Yun M.H."/>
        </authorList>
    </citation>
    <scope>NUCLEOTIDE SEQUENCE</scope>
    <source>
        <strain evidence="2">20211129_DDA</strain>
        <tissue evidence="2">Liver</tissue>
    </source>
</reference>
<keyword evidence="3" id="KW-1185">Reference proteome</keyword>
<dbReference type="AlphaFoldDB" id="A0AAV7R591"/>
<gene>
    <name evidence="2" type="ORF">NDU88_013140</name>
</gene>
<protein>
    <submittedName>
        <fullName evidence="2">Uncharacterized protein</fullName>
    </submittedName>
</protein>
<comment type="caution">
    <text evidence="2">The sequence shown here is derived from an EMBL/GenBank/DDBJ whole genome shotgun (WGS) entry which is preliminary data.</text>
</comment>
<evidence type="ECO:0000256" key="1">
    <source>
        <dbReference type="SAM" id="MobiDB-lite"/>
    </source>
</evidence>
<dbReference type="EMBL" id="JANPWB010000010">
    <property type="protein sequence ID" value="KAJ1146882.1"/>
    <property type="molecule type" value="Genomic_DNA"/>
</dbReference>
<sequence length="200" mass="23020">MSGEYCEYKEIGEYCECKDSGEYCECRMMGEYCAYKESDEYCECKESGEYCECRMSGEYCECRMIGKYCEFKESDVYCECRMSGEYSEYKEISEYCDCKDSGEYCKCRVSTRRVVCIASPRFFLVASGCLTQQAVAKKQKRLSRLGLHEDAGGGAEYRTSKNKECETQEHGDMERGSLEVSTSEYMCAAFLPRRTGLRVL</sequence>
<evidence type="ECO:0000313" key="2">
    <source>
        <dbReference type="EMBL" id="KAJ1146882.1"/>
    </source>
</evidence>
<dbReference type="Proteomes" id="UP001066276">
    <property type="component" value="Chromosome 6"/>
</dbReference>
<proteinExistence type="predicted"/>
<feature type="compositionally biased region" description="Basic and acidic residues" evidence="1">
    <location>
        <begin position="158"/>
        <end position="175"/>
    </location>
</feature>
<accession>A0AAV7R591</accession>